<feature type="region of interest" description="Disordered" evidence="1">
    <location>
        <begin position="248"/>
        <end position="282"/>
    </location>
</feature>
<feature type="signal peptide" evidence="2">
    <location>
        <begin position="1"/>
        <end position="20"/>
    </location>
</feature>
<evidence type="ECO:0000256" key="1">
    <source>
        <dbReference type="SAM" id="MobiDB-lite"/>
    </source>
</evidence>
<dbReference type="Proteomes" id="UP000198287">
    <property type="component" value="Unassembled WGS sequence"/>
</dbReference>
<dbReference type="AlphaFoldDB" id="A0A226DNN9"/>
<organism evidence="3 4">
    <name type="scientific">Folsomia candida</name>
    <name type="common">Springtail</name>
    <dbReference type="NCBI Taxonomy" id="158441"/>
    <lineage>
        <taxon>Eukaryota</taxon>
        <taxon>Metazoa</taxon>
        <taxon>Ecdysozoa</taxon>
        <taxon>Arthropoda</taxon>
        <taxon>Hexapoda</taxon>
        <taxon>Collembola</taxon>
        <taxon>Entomobryomorpha</taxon>
        <taxon>Isotomoidea</taxon>
        <taxon>Isotomidae</taxon>
        <taxon>Proisotominae</taxon>
        <taxon>Folsomia</taxon>
    </lineage>
</organism>
<name>A0A226DNN9_FOLCA</name>
<evidence type="ECO:0000256" key="2">
    <source>
        <dbReference type="SAM" id="SignalP"/>
    </source>
</evidence>
<reference evidence="3 4" key="1">
    <citation type="submission" date="2015-12" db="EMBL/GenBank/DDBJ databases">
        <title>The genome of Folsomia candida.</title>
        <authorList>
            <person name="Faddeeva A."/>
            <person name="Derks M.F."/>
            <person name="Anvar Y."/>
            <person name="Smit S."/>
            <person name="Van Straalen N."/>
            <person name="Roelofs D."/>
        </authorList>
    </citation>
    <scope>NUCLEOTIDE SEQUENCE [LARGE SCALE GENOMIC DNA]</scope>
    <source>
        <strain evidence="3 4">VU population</strain>
        <tissue evidence="3">Whole body</tissue>
    </source>
</reference>
<comment type="caution">
    <text evidence="3">The sequence shown here is derived from an EMBL/GenBank/DDBJ whole genome shotgun (WGS) entry which is preliminary data.</text>
</comment>
<evidence type="ECO:0000313" key="4">
    <source>
        <dbReference type="Proteomes" id="UP000198287"/>
    </source>
</evidence>
<keyword evidence="4" id="KW-1185">Reference proteome</keyword>
<protein>
    <submittedName>
        <fullName evidence="3">Uncharacterized protein</fullName>
    </submittedName>
</protein>
<sequence>MNPKFLLLTLTQLIFCVTMCQLIPTIPTKQDELFSKFWKSAALQKYKKTLVQLEDEDTKPAQLEIPDVKFIMEYRNSLEKSEDRAGRQYHQPGPCMRDPWHNLIDKFLLSYYIAHQYGVGCISIPTDRVHRDKAAIRTVIRIMIDRCHLGQGNQTTGITSQNRIILDLMSLTYWNRTTTQNHFLTISLARLVWPETQKIKQKLLDWAATLPDEKPSQRLGFIKDFIGLCTQDELRRLKKMVQLTKRRNAKDSKFSKTKPVSASKGSGQATDAVNSSPDAAIPSVASKTPWWDEYEEKDIIAFDTEMVTKPQHSPNGEYKQQWLPLML</sequence>
<keyword evidence="2" id="KW-0732">Signal</keyword>
<accession>A0A226DNN9</accession>
<feature type="compositionally biased region" description="Polar residues" evidence="1">
    <location>
        <begin position="258"/>
        <end position="277"/>
    </location>
</feature>
<evidence type="ECO:0000313" key="3">
    <source>
        <dbReference type="EMBL" id="OXA47152.1"/>
    </source>
</evidence>
<proteinExistence type="predicted"/>
<dbReference type="EMBL" id="LNIX01000014">
    <property type="protein sequence ID" value="OXA47152.1"/>
    <property type="molecule type" value="Genomic_DNA"/>
</dbReference>
<gene>
    <name evidence="3" type="ORF">Fcan01_18291</name>
</gene>
<feature type="chain" id="PRO_5012307884" evidence="2">
    <location>
        <begin position="21"/>
        <end position="327"/>
    </location>
</feature>